<reference evidence="1" key="1">
    <citation type="submission" date="2020-03" db="EMBL/GenBank/DDBJ databases">
        <title>The deep terrestrial virosphere.</title>
        <authorList>
            <person name="Holmfeldt K."/>
            <person name="Nilsson E."/>
            <person name="Simone D."/>
            <person name="Lopez-Fernandez M."/>
            <person name="Wu X."/>
            <person name="de Brujin I."/>
            <person name="Lundin D."/>
            <person name="Andersson A."/>
            <person name="Bertilsson S."/>
            <person name="Dopson M."/>
        </authorList>
    </citation>
    <scope>NUCLEOTIDE SEQUENCE</scope>
    <source>
        <strain evidence="1">MM415A03847</strain>
        <strain evidence="2">MM415B03876</strain>
    </source>
</reference>
<sequence>MKLFVTRRRAFRRSPDDKPWALCLGSKAGGVIVLAKASTRREIVRTMRATLDWWDTPRGQVAYHAGLRALCEGYSEAKA</sequence>
<proteinExistence type="predicted"/>
<dbReference type="AlphaFoldDB" id="A0A6M3JME8"/>
<name>A0A6M3JME8_9ZZZZ</name>
<dbReference type="EMBL" id="MT141779">
    <property type="protein sequence ID" value="QJA70275.1"/>
    <property type="molecule type" value="Genomic_DNA"/>
</dbReference>
<protein>
    <submittedName>
        <fullName evidence="1">Uncharacterized protein</fullName>
    </submittedName>
</protein>
<accession>A0A6M3JME8</accession>
<evidence type="ECO:0000313" key="1">
    <source>
        <dbReference type="EMBL" id="QJA70275.1"/>
    </source>
</evidence>
<organism evidence="1">
    <name type="scientific">viral metagenome</name>
    <dbReference type="NCBI Taxonomy" id="1070528"/>
    <lineage>
        <taxon>unclassified sequences</taxon>
        <taxon>metagenomes</taxon>
        <taxon>organismal metagenomes</taxon>
    </lineage>
</organism>
<dbReference type="EMBL" id="MT143226">
    <property type="protein sequence ID" value="QJA94372.1"/>
    <property type="molecule type" value="Genomic_DNA"/>
</dbReference>
<evidence type="ECO:0000313" key="2">
    <source>
        <dbReference type="EMBL" id="QJA94372.1"/>
    </source>
</evidence>
<gene>
    <name evidence="1" type="ORF">MM415A03847_0003</name>
    <name evidence="2" type="ORF">MM415B03876_0008</name>
</gene>